<evidence type="ECO:0000256" key="6">
    <source>
        <dbReference type="ARBA" id="ARBA00022692"/>
    </source>
</evidence>
<keyword evidence="12" id="KW-0406">Ion transport</keyword>
<dbReference type="GO" id="GO:0046872">
    <property type="term" value="F:metal ion binding"/>
    <property type="evidence" value="ECO:0007669"/>
    <property type="project" value="UniProtKB-KW"/>
</dbReference>
<keyword evidence="13" id="KW-0472">Membrane</keyword>
<evidence type="ECO:0000259" key="17">
    <source>
        <dbReference type="PROSITE" id="PS50234"/>
    </source>
</evidence>
<keyword evidence="4" id="KW-0109">Calcium transport</keyword>
<dbReference type="PANTHER" id="PTHR10166:SF6">
    <property type="entry name" value="VOLTAGE-DEPENDENT CALCIUM CHANNEL SUBUNIT ALPHA-2_DELTA-1"/>
    <property type="match status" value="1"/>
</dbReference>
<dbReference type="GeneTree" id="ENSGT00940000155209"/>
<protein>
    <submittedName>
        <fullName evidence="18">Calcium channel, voltage-dependent, alpha 2/delta subunit 1a</fullName>
    </submittedName>
</protein>
<evidence type="ECO:0000256" key="4">
    <source>
        <dbReference type="ARBA" id="ARBA00022568"/>
    </source>
</evidence>
<evidence type="ECO:0000256" key="3">
    <source>
        <dbReference type="ARBA" id="ARBA00022448"/>
    </source>
</evidence>
<evidence type="ECO:0000256" key="5">
    <source>
        <dbReference type="ARBA" id="ARBA00022673"/>
    </source>
</evidence>
<evidence type="ECO:0000256" key="14">
    <source>
        <dbReference type="ARBA" id="ARBA00023157"/>
    </source>
</evidence>
<keyword evidence="19" id="KW-1185">Reference proteome</keyword>
<comment type="subcellular location">
    <subcellularLocation>
        <location evidence="1">Membrane</location>
        <topology evidence="1">Single-pass type I membrane protein</topology>
    </subcellularLocation>
</comment>
<keyword evidence="14" id="KW-1015">Disulfide bond</keyword>
<keyword evidence="8" id="KW-0732">Signal</keyword>
<dbReference type="Gene3D" id="3.30.450.20">
    <property type="entry name" value="PAS domain"/>
    <property type="match status" value="1"/>
</dbReference>
<evidence type="ECO:0000256" key="10">
    <source>
        <dbReference type="ARBA" id="ARBA00022882"/>
    </source>
</evidence>
<keyword evidence="9" id="KW-0106">Calcium</keyword>
<keyword evidence="10" id="KW-0851">Voltage-gated channel</keyword>
<keyword evidence="7" id="KW-0479">Metal-binding</keyword>
<dbReference type="SUPFAM" id="SSF53300">
    <property type="entry name" value="vWA-like"/>
    <property type="match status" value="1"/>
</dbReference>
<evidence type="ECO:0000256" key="7">
    <source>
        <dbReference type="ARBA" id="ARBA00022723"/>
    </source>
</evidence>
<evidence type="ECO:0000256" key="8">
    <source>
        <dbReference type="ARBA" id="ARBA00022729"/>
    </source>
</evidence>
<dbReference type="InterPro" id="IPR002035">
    <property type="entry name" value="VWF_A"/>
</dbReference>
<evidence type="ECO:0000313" key="18">
    <source>
        <dbReference type="Ensembl" id="ENSDLAP00005061148.2"/>
    </source>
</evidence>
<accession>A0A8C4IS15</accession>
<keyword evidence="15" id="KW-0325">Glycoprotein</keyword>
<evidence type="ECO:0000256" key="1">
    <source>
        <dbReference type="ARBA" id="ARBA00004479"/>
    </source>
</evidence>
<dbReference type="InterPro" id="IPR013608">
    <property type="entry name" value="VWA_N"/>
</dbReference>
<dbReference type="GO" id="GO:1990454">
    <property type="term" value="C:L-type voltage-gated calcium channel complex"/>
    <property type="evidence" value="ECO:0007669"/>
    <property type="project" value="TreeGrafter"/>
</dbReference>
<evidence type="ECO:0000256" key="13">
    <source>
        <dbReference type="ARBA" id="ARBA00023136"/>
    </source>
</evidence>
<keyword evidence="11" id="KW-1133">Transmembrane helix</keyword>
<dbReference type="InterPro" id="IPR051173">
    <property type="entry name" value="Ca_channel_alpha-2/delta"/>
</dbReference>
<gene>
    <name evidence="18" type="primary">cacna2d1a</name>
</gene>
<dbReference type="Pfam" id="PF08473">
    <property type="entry name" value="VGCC_alpha2"/>
    <property type="match status" value="3"/>
</dbReference>
<dbReference type="Proteomes" id="UP000694389">
    <property type="component" value="Unassembled WGS sequence"/>
</dbReference>
<evidence type="ECO:0000256" key="2">
    <source>
        <dbReference type="ARBA" id="ARBA00007060"/>
    </source>
</evidence>
<dbReference type="AlphaFoldDB" id="A0A8C4IS15"/>
<evidence type="ECO:0000256" key="16">
    <source>
        <dbReference type="ARBA" id="ARBA00023303"/>
    </source>
</evidence>
<keyword evidence="6" id="KW-0812">Transmembrane</keyword>
<dbReference type="GO" id="GO:0005245">
    <property type="term" value="F:voltage-gated calcium channel activity"/>
    <property type="evidence" value="ECO:0007669"/>
    <property type="project" value="TreeGrafter"/>
</dbReference>
<dbReference type="Ensembl" id="ENSDLAT00005064748.2">
    <property type="protein sequence ID" value="ENSDLAP00005061148.2"/>
    <property type="gene ID" value="ENSDLAG00005025074.2"/>
</dbReference>
<keyword evidence="5" id="KW-0107">Calcium channel</keyword>
<evidence type="ECO:0000313" key="19">
    <source>
        <dbReference type="Proteomes" id="UP000694389"/>
    </source>
</evidence>
<dbReference type="PANTHER" id="PTHR10166">
    <property type="entry name" value="VOLTAGE-DEPENDENT CALCIUM CHANNEL SUBUNIT ALPHA-2/DELTA-RELATED"/>
    <property type="match status" value="1"/>
</dbReference>
<dbReference type="Gene3D" id="3.40.50.410">
    <property type="entry name" value="von Willebrand factor, type A domain"/>
    <property type="match status" value="1"/>
</dbReference>
<name>A0A8C4IS15_DICLA</name>
<dbReference type="PROSITE" id="PS50234">
    <property type="entry name" value="VWFA"/>
    <property type="match status" value="1"/>
</dbReference>
<evidence type="ECO:0000256" key="11">
    <source>
        <dbReference type="ARBA" id="ARBA00022989"/>
    </source>
</evidence>
<dbReference type="SMART" id="SM00327">
    <property type="entry name" value="VWA"/>
    <property type="match status" value="1"/>
</dbReference>
<feature type="domain" description="VWFA" evidence="17">
    <location>
        <begin position="164"/>
        <end position="341"/>
    </location>
</feature>
<dbReference type="InterPro" id="IPR013680">
    <property type="entry name" value="VDCC_a2/dsu"/>
</dbReference>
<reference evidence="18" key="1">
    <citation type="submission" date="2025-08" db="UniProtKB">
        <authorList>
            <consortium name="Ensembl"/>
        </authorList>
    </citation>
    <scope>IDENTIFICATION</scope>
</reference>
<keyword evidence="3" id="KW-0813">Transport</keyword>
<dbReference type="FunFam" id="3.40.50.410:FF:000006">
    <property type="entry name" value="voltage-dependent calcium channel subunit alpha-2/delta-1 isoform X1"/>
    <property type="match status" value="1"/>
</dbReference>
<dbReference type="Pfam" id="PF08399">
    <property type="entry name" value="VWA_N"/>
    <property type="match status" value="1"/>
</dbReference>
<dbReference type="InterPro" id="IPR036465">
    <property type="entry name" value="vWFA_dom_sf"/>
</dbReference>
<proteinExistence type="inferred from homology"/>
<evidence type="ECO:0000256" key="9">
    <source>
        <dbReference type="ARBA" id="ARBA00022837"/>
    </source>
</evidence>
<keyword evidence="16" id="KW-0407">Ion channel</keyword>
<reference evidence="18" key="2">
    <citation type="submission" date="2025-09" db="UniProtKB">
        <authorList>
            <consortium name="Ensembl"/>
        </authorList>
    </citation>
    <scope>IDENTIFICATION</scope>
</reference>
<sequence length="906" mass="102829">NGLIYHKHSPHFTVESNSATELVATAAGNIEKLLANRSEALKVSTEEEKRKNNRYIPDDFEIDPDFKRLVSYNTTAVHIPTDIYEGSTIILNELNWTEALEEVFRKNKEEDPSLLWQVFGSATGMARYYPASPWMNSSNSANKIDLYDVRRRPWYIQGAASPKDMLILVDASGSVSGLTLKLIRTSVSKMLETLSDDDYVNVVYFNDKASYASCFENLVQANVRNKRMLKDAVQNITAKGITNYRGGFELAFEQLAQMNVSRANCNKIIMLFTDGGEEKAEEIFKKYNPNQAVRIFTFSVGQHNYDKGPIQWMACTNKGYYYEIPSIGAIRINTQEYLDVLGRPMVKDNKKAKQVQWTNVYLDALELGLVITGTLTYLIWSLGSSFGPNGYYFAIDPNGYVLLHPNLQPLVGQITRPLFRETKSFLFLWRVPLHLLKFHEPVTLDFLDAELENEIKVEIRKQMIDGQTGNYTISTLVKSQDERYIDLGQRTYTFAPVKGSDYSLALVLPEYSMHYIRANIGDTITQAKFSESLLADKFDEYGYTFIAPRVYCKDLKPPDKNKNNTEFLMEFNNYIDTKTPNHPLCEYQKNKKSILKYLFPPNMLLVPSTPKSKLFYLTHGVLARFVATDGGITRVYPKSAGLSWEEDAETYESSFYKRSLDNDLYIFTPTHLKENNCVILDDGGFLVMSNQDDDIAKIGRFFGVIDPILMKNLVNSSLFTFKKTFDYQSLCDPKKESKAAAGLRSVYVPTIADILNLGWWATAALSDAMLKEVCITEQTQYYFETNNPSFRGNIDCENCTRIYHAEKLPKTNLVFIIADAKLTCSSCDTKLLIQDEQQSDGPDPCELAHNPRYRKGPAVCFDSTENEQDPDCGGVSSLSPSLWLMVALQLVLLWVLTGSRHHAIPS</sequence>
<comment type="similarity">
    <text evidence="2">Belongs to the calcium channel subunit alpha-2/delta family.</text>
</comment>
<organism evidence="18 19">
    <name type="scientific">Dicentrarchus labrax</name>
    <name type="common">European seabass</name>
    <name type="synonym">Morone labrax</name>
    <dbReference type="NCBI Taxonomy" id="13489"/>
    <lineage>
        <taxon>Eukaryota</taxon>
        <taxon>Metazoa</taxon>
        <taxon>Chordata</taxon>
        <taxon>Craniata</taxon>
        <taxon>Vertebrata</taxon>
        <taxon>Euteleostomi</taxon>
        <taxon>Actinopterygii</taxon>
        <taxon>Neopterygii</taxon>
        <taxon>Teleostei</taxon>
        <taxon>Neoteleostei</taxon>
        <taxon>Acanthomorphata</taxon>
        <taxon>Eupercaria</taxon>
        <taxon>Moronidae</taxon>
        <taxon>Dicentrarchus</taxon>
    </lineage>
</organism>
<evidence type="ECO:0000256" key="12">
    <source>
        <dbReference type="ARBA" id="ARBA00023065"/>
    </source>
</evidence>
<evidence type="ECO:0000256" key="15">
    <source>
        <dbReference type="ARBA" id="ARBA00023180"/>
    </source>
</evidence>
<dbReference type="Pfam" id="PF00092">
    <property type="entry name" value="VWA"/>
    <property type="match status" value="1"/>
</dbReference>